<protein>
    <recommendedName>
        <fullName evidence="7">PAS domain-containing protein</fullName>
    </recommendedName>
</protein>
<dbReference type="PANTHER" id="PTHR47429:SF2">
    <property type="entry name" value="PROTEIN TWIN LOV 1"/>
    <property type="match status" value="1"/>
</dbReference>
<dbReference type="NCBIfam" id="TIGR00229">
    <property type="entry name" value="sensory_box"/>
    <property type="match status" value="1"/>
</dbReference>
<comment type="caution">
    <text evidence="8">The sequence shown here is derived from an EMBL/GenBank/DDBJ whole genome shotgun (WGS) entry which is preliminary data.</text>
</comment>
<proteinExistence type="predicted"/>
<organism evidence="8 9">
    <name type="scientific">Rhododendron griersonianum</name>
    <dbReference type="NCBI Taxonomy" id="479676"/>
    <lineage>
        <taxon>Eukaryota</taxon>
        <taxon>Viridiplantae</taxon>
        <taxon>Streptophyta</taxon>
        <taxon>Embryophyta</taxon>
        <taxon>Tracheophyta</taxon>
        <taxon>Spermatophyta</taxon>
        <taxon>Magnoliopsida</taxon>
        <taxon>eudicotyledons</taxon>
        <taxon>Gunneridae</taxon>
        <taxon>Pentapetalae</taxon>
        <taxon>asterids</taxon>
        <taxon>Ericales</taxon>
        <taxon>Ericaceae</taxon>
        <taxon>Ericoideae</taxon>
        <taxon>Rhodoreae</taxon>
        <taxon>Rhododendron</taxon>
    </lineage>
</organism>
<dbReference type="EMBL" id="JACTNZ010000012">
    <property type="protein sequence ID" value="KAG5521148.1"/>
    <property type="molecule type" value="Genomic_DNA"/>
</dbReference>
<feature type="domain" description="PAS" evidence="7">
    <location>
        <begin position="19"/>
        <end position="88"/>
    </location>
</feature>
<keyword evidence="6" id="KW-0675">Receptor</keyword>
<keyword evidence="3" id="KW-0285">Flavoprotein</keyword>
<evidence type="ECO:0000256" key="5">
    <source>
        <dbReference type="ARBA" id="ARBA00022991"/>
    </source>
</evidence>
<evidence type="ECO:0000313" key="9">
    <source>
        <dbReference type="Proteomes" id="UP000823749"/>
    </source>
</evidence>
<dbReference type="GO" id="GO:0009881">
    <property type="term" value="F:photoreceptor activity"/>
    <property type="evidence" value="ECO:0007669"/>
    <property type="project" value="UniProtKB-KW"/>
</dbReference>
<gene>
    <name evidence="8" type="ORF">RHGRI_033635</name>
</gene>
<name>A0AAV6HXY5_9ERIC</name>
<evidence type="ECO:0000256" key="3">
    <source>
        <dbReference type="ARBA" id="ARBA00022630"/>
    </source>
</evidence>
<evidence type="ECO:0000256" key="1">
    <source>
        <dbReference type="ARBA" id="ARBA00022543"/>
    </source>
</evidence>
<dbReference type="Pfam" id="PF13426">
    <property type="entry name" value="PAS_9"/>
    <property type="match status" value="2"/>
</dbReference>
<keyword evidence="9" id="KW-1185">Reference proteome</keyword>
<dbReference type="InterPro" id="IPR035965">
    <property type="entry name" value="PAS-like_dom_sf"/>
</dbReference>
<keyword evidence="5" id="KW-0157">Chromophore</keyword>
<keyword evidence="1" id="KW-0600">Photoreceptor protein</keyword>
<evidence type="ECO:0000256" key="4">
    <source>
        <dbReference type="ARBA" id="ARBA00022643"/>
    </source>
</evidence>
<dbReference type="PANTHER" id="PTHR47429">
    <property type="entry name" value="PROTEIN TWIN LOV 1"/>
    <property type="match status" value="1"/>
</dbReference>
<dbReference type="Proteomes" id="UP000823749">
    <property type="component" value="Chromosome 12"/>
</dbReference>
<keyword evidence="2" id="KW-0716">Sensory transduction</keyword>
<evidence type="ECO:0000256" key="2">
    <source>
        <dbReference type="ARBA" id="ARBA00022606"/>
    </source>
</evidence>
<reference evidence="8" key="1">
    <citation type="submission" date="2020-08" db="EMBL/GenBank/DDBJ databases">
        <title>Plant Genome Project.</title>
        <authorList>
            <person name="Zhang R.-G."/>
        </authorList>
    </citation>
    <scope>NUCLEOTIDE SEQUENCE</scope>
    <source>
        <strain evidence="8">WSP0</strain>
        <tissue evidence="8">Leaf</tissue>
    </source>
</reference>
<evidence type="ECO:0000259" key="7">
    <source>
        <dbReference type="PROSITE" id="PS50112"/>
    </source>
</evidence>
<evidence type="ECO:0000313" key="8">
    <source>
        <dbReference type="EMBL" id="KAG5521148.1"/>
    </source>
</evidence>
<dbReference type="AlphaFoldDB" id="A0AAV6HXY5"/>
<dbReference type="PROSITE" id="PS50112">
    <property type="entry name" value="PAS"/>
    <property type="match status" value="1"/>
</dbReference>
<sequence length="311" mass="34477">MEPQRGLLESITNRYSVWVRETLNELPDSFTITDPSISGHPIVFASNGFLKMSGYEMGEVVGKNGRVFQGPKTDRRSVLEIREAIRQEKSLQVSIVNYRRDGRPFWMLFYGLGFRETMIGSCRREVCSDSVVELSRVLALDSDGRELEVEEHCEASDLEKTKAASAMNNILSVLTHYSEFMGRLVCGKRCCLAGMGPLGSSLILSLGRIKQSFVLSDPHLLDMPIVYASDAFLKLTDKGKKDKSSFWNVLHISPVRNASGKIAYYVGVQIDEGCKNHDKNGLSPEMRQHSAVGAVKVAVRSLSMVAGTSES</sequence>
<accession>A0AAV6HXY5</accession>
<keyword evidence="4" id="KW-0288">FMN</keyword>
<dbReference type="InterPro" id="IPR000014">
    <property type="entry name" value="PAS"/>
</dbReference>
<dbReference type="Gene3D" id="3.30.450.20">
    <property type="entry name" value="PAS domain"/>
    <property type="match status" value="2"/>
</dbReference>
<dbReference type="GO" id="GO:0005634">
    <property type="term" value="C:nucleus"/>
    <property type="evidence" value="ECO:0007669"/>
    <property type="project" value="TreeGrafter"/>
</dbReference>
<evidence type="ECO:0000256" key="6">
    <source>
        <dbReference type="ARBA" id="ARBA00023170"/>
    </source>
</evidence>
<dbReference type="SUPFAM" id="SSF55785">
    <property type="entry name" value="PYP-like sensor domain (PAS domain)"/>
    <property type="match status" value="2"/>
</dbReference>